<dbReference type="InterPro" id="IPR058548">
    <property type="entry name" value="MlaB-like_STAS"/>
</dbReference>
<dbReference type="InterPro" id="IPR036513">
    <property type="entry name" value="STAS_dom_sf"/>
</dbReference>
<dbReference type="CDD" id="cd07043">
    <property type="entry name" value="STAS_anti-anti-sigma_factors"/>
    <property type="match status" value="1"/>
</dbReference>
<dbReference type="KEGG" id="tim:GMBLW1_32580"/>
<gene>
    <name evidence="2" type="ORF">GMBLW1_32580</name>
</gene>
<evidence type="ECO:0000313" key="2">
    <source>
        <dbReference type="EMBL" id="VIP00702.1"/>
    </source>
</evidence>
<protein>
    <submittedName>
        <fullName evidence="2">: STAS_2</fullName>
    </submittedName>
</protein>
<evidence type="ECO:0000313" key="3">
    <source>
        <dbReference type="Proteomes" id="UP000464378"/>
    </source>
</evidence>
<dbReference type="PROSITE" id="PS50801">
    <property type="entry name" value="STAS"/>
    <property type="match status" value="1"/>
</dbReference>
<reference evidence="2" key="1">
    <citation type="submission" date="2019-04" db="EMBL/GenBank/DDBJ databases">
        <authorList>
            <consortium name="Science for Life Laboratories"/>
        </authorList>
    </citation>
    <scope>NUCLEOTIDE SEQUENCE</scope>
    <source>
        <strain evidence="2">MBLW1</strain>
    </source>
</reference>
<feature type="domain" description="STAS" evidence="1">
    <location>
        <begin position="52"/>
        <end position="127"/>
    </location>
</feature>
<dbReference type="Proteomes" id="UP000464378">
    <property type="component" value="Chromosome"/>
</dbReference>
<evidence type="ECO:0000259" key="1">
    <source>
        <dbReference type="PROSITE" id="PS50801"/>
    </source>
</evidence>
<keyword evidence="3" id="KW-1185">Reference proteome</keyword>
<sequence length="133" mass="14513">MSYSAADSVLDVQSDDELLTLTILQASIYDQHTRTLKAAFQDALRDNPTLPIAVSMAHVRYISSEGIGALLSLNRLAREQRRGLRLCDISQQVGEMLKLVRLVDDPSGSDRGLIATSATLSDARVQLRSAKSV</sequence>
<dbReference type="EMBL" id="LR586016">
    <property type="protein sequence ID" value="VIP00702.1"/>
    <property type="molecule type" value="Genomic_DNA"/>
</dbReference>
<dbReference type="InterPro" id="IPR002645">
    <property type="entry name" value="STAS_dom"/>
</dbReference>
<name>A0A6C2YI80_9BACT</name>
<dbReference type="SUPFAM" id="SSF52091">
    <property type="entry name" value="SpoIIaa-like"/>
    <property type="match status" value="1"/>
</dbReference>
<dbReference type="AlphaFoldDB" id="A0A6C2YI80"/>
<dbReference type="InParanoid" id="A0A6C2YI80"/>
<dbReference type="Pfam" id="PF13466">
    <property type="entry name" value="STAS_2"/>
    <property type="match status" value="1"/>
</dbReference>
<dbReference type="Gene3D" id="3.30.750.24">
    <property type="entry name" value="STAS domain"/>
    <property type="match status" value="1"/>
</dbReference>
<dbReference type="EMBL" id="LR593887">
    <property type="protein sequence ID" value="VTR96822.1"/>
    <property type="molecule type" value="Genomic_DNA"/>
</dbReference>
<organism evidence="2">
    <name type="scientific">Tuwongella immobilis</name>
    <dbReference type="NCBI Taxonomy" id="692036"/>
    <lineage>
        <taxon>Bacteria</taxon>
        <taxon>Pseudomonadati</taxon>
        <taxon>Planctomycetota</taxon>
        <taxon>Planctomycetia</taxon>
        <taxon>Gemmatales</taxon>
        <taxon>Gemmataceae</taxon>
        <taxon>Tuwongella</taxon>
    </lineage>
</organism>
<proteinExistence type="predicted"/>
<accession>A0A6C2YI80</accession>
<dbReference type="RefSeq" id="WP_162655893.1">
    <property type="nucleotide sequence ID" value="NZ_LR593887.1"/>
</dbReference>